<dbReference type="AlphaFoldDB" id="A0AAN7WWQ5"/>
<reference evidence="1 2" key="1">
    <citation type="journal article" date="2023" name="Genes (Basel)">
        <title>Chromosome-Level Genome Assembly and Circadian Gene Repertoire of the Patagonia Blennie Eleginops maclovinus-The Closest Ancestral Proxy of Antarctic Cryonotothenioids.</title>
        <authorList>
            <person name="Cheng C.C."/>
            <person name="Rivera-Colon A.G."/>
            <person name="Minhas B.F."/>
            <person name="Wilson L."/>
            <person name="Rayamajhi N."/>
            <person name="Vargas-Chacoff L."/>
            <person name="Catchen J.M."/>
        </authorList>
    </citation>
    <scope>NUCLEOTIDE SEQUENCE [LARGE SCALE GENOMIC DNA]</scope>
    <source>
        <strain evidence="1">JMC-PN-2008</strain>
    </source>
</reference>
<dbReference type="Proteomes" id="UP001346869">
    <property type="component" value="Unassembled WGS sequence"/>
</dbReference>
<reference evidence="1 2" key="2">
    <citation type="journal article" date="2023" name="Mol. Biol. Evol.">
        <title>Genomics of Secondarily Temperate Adaptation in the Only Non-Antarctic Icefish.</title>
        <authorList>
            <person name="Rivera-Colon A.G."/>
            <person name="Rayamajhi N."/>
            <person name="Minhas B.F."/>
            <person name="Madrigal G."/>
            <person name="Bilyk K.T."/>
            <person name="Yoon V."/>
            <person name="Hune M."/>
            <person name="Gregory S."/>
            <person name="Cheng C.H.C."/>
            <person name="Catchen J.M."/>
        </authorList>
    </citation>
    <scope>NUCLEOTIDE SEQUENCE [LARGE SCALE GENOMIC DNA]</scope>
    <source>
        <strain evidence="1">JMC-PN-2008</strain>
    </source>
</reference>
<organism evidence="1 2">
    <name type="scientific">Eleginops maclovinus</name>
    <name type="common">Patagonian blennie</name>
    <name type="synonym">Eleginus maclovinus</name>
    <dbReference type="NCBI Taxonomy" id="56733"/>
    <lineage>
        <taxon>Eukaryota</taxon>
        <taxon>Metazoa</taxon>
        <taxon>Chordata</taxon>
        <taxon>Craniata</taxon>
        <taxon>Vertebrata</taxon>
        <taxon>Euteleostomi</taxon>
        <taxon>Actinopterygii</taxon>
        <taxon>Neopterygii</taxon>
        <taxon>Teleostei</taxon>
        <taxon>Neoteleostei</taxon>
        <taxon>Acanthomorphata</taxon>
        <taxon>Eupercaria</taxon>
        <taxon>Perciformes</taxon>
        <taxon>Notothenioidei</taxon>
        <taxon>Eleginopidae</taxon>
        <taxon>Eleginops</taxon>
    </lineage>
</organism>
<name>A0AAN7WWQ5_ELEMC</name>
<sequence>MVYYKHTKNGDLVGAVSDVLAVQARSTWFGPRAPTLVAQTETQILVQNPYSGRTPLPSALSDLVDLEIGIQTTAEV</sequence>
<protein>
    <submittedName>
        <fullName evidence="1">Uncharacterized protein</fullName>
    </submittedName>
</protein>
<gene>
    <name evidence="1" type="ORF">PBY51_014321</name>
</gene>
<accession>A0AAN7WWQ5</accession>
<proteinExistence type="predicted"/>
<keyword evidence="2" id="KW-1185">Reference proteome</keyword>
<evidence type="ECO:0000313" key="2">
    <source>
        <dbReference type="Proteomes" id="UP001346869"/>
    </source>
</evidence>
<evidence type="ECO:0000313" key="1">
    <source>
        <dbReference type="EMBL" id="KAK5850035.1"/>
    </source>
</evidence>
<comment type="caution">
    <text evidence="1">The sequence shown here is derived from an EMBL/GenBank/DDBJ whole genome shotgun (WGS) entry which is preliminary data.</text>
</comment>
<dbReference type="EMBL" id="JAUZQC010000023">
    <property type="protein sequence ID" value="KAK5850035.1"/>
    <property type="molecule type" value="Genomic_DNA"/>
</dbReference>